<sequence length="309" mass="34674">MEPCRVAIAGFTSRVAQLITSHLLEQPDIEITGICRDTAKVPSHISQNPSVTLVKAEYSDVTKLRTALRNASVCVCCYFGPEELMLGGQLILIDACIAENVPRYLASDFSFDFRGLKIGDFPFKDFQLKVDEYLAKKESEGRIKSVHILSGGFFEAVFCPFMGTLEVESRKVRYWGTGEEPWDMTSMEDTAKFTARVVGDQGATGVFNVRGERHSPKQIADALEICYGTKFSLENLGTLQELQEKMISARNASPGDPGAWLGLHYNYYTINGSTLLRSSENDKYPDLKIDDLKSFFHRHKLEQLPTLFR</sequence>
<dbReference type="GO" id="GO:0016491">
    <property type="term" value="F:oxidoreductase activity"/>
    <property type="evidence" value="ECO:0007669"/>
    <property type="project" value="UniProtKB-KW"/>
</dbReference>
<keyword evidence="6" id="KW-1185">Reference proteome</keyword>
<dbReference type="InterPro" id="IPR051609">
    <property type="entry name" value="NmrA/Isoflavone_reductase-like"/>
</dbReference>
<evidence type="ECO:0000313" key="5">
    <source>
        <dbReference type="EMBL" id="KEF52259.1"/>
    </source>
</evidence>
<dbReference type="Gene3D" id="3.90.25.10">
    <property type="entry name" value="UDP-galactose 4-epimerase, domain 1"/>
    <property type="match status" value="1"/>
</dbReference>
<dbReference type="Pfam" id="PF13460">
    <property type="entry name" value="NAD_binding_10"/>
    <property type="match status" value="1"/>
</dbReference>
<dbReference type="InterPro" id="IPR016040">
    <property type="entry name" value="NAD(P)-bd_dom"/>
</dbReference>
<dbReference type="EMBL" id="AMGV01000018">
    <property type="protein sequence ID" value="KEF52259.1"/>
    <property type="molecule type" value="Genomic_DNA"/>
</dbReference>
<evidence type="ECO:0000256" key="3">
    <source>
        <dbReference type="ARBA" id="ARBA00023002"/>
    </source>
</evidence>
<dbReference type="STRING" id="1182545.A0A072NWP2"/>
<evidence type="ECO:0000313" key="6">
    <source>
        <dbReference type="Proteomes" id="UP000027920"/>
    </source>
</evidence>
<dbReference type="InterPro" id="IPR036291">
    <property type="entry name" value="NAD(P)-bd_dom_sf"/>
</dbReference>
<keyword evidence="2" id="KW-0521">NADP</keyword>
<dbReference type="SUPFAM" id="SSF51735">
    <property type="entry name" value="NAD(P)-binding Rossmann-fold domains"/>
    <property type="match status" value="1"/>
</dbReference>
<dbReference type="RefSeq" id="XP_013254849.1">
    <property type="nucleotide sequence ID" value="XM_013399395.1"/>
</dbReference>
<feature type="domain" description="NAD(P)-binding" evidence="4">
    <location>
        <begin position="12"/>
        <end position="108"/>
    </location>
</feature>
<gene>
    <name evidence="5" type="ORF">A1O9_11499</name>
</gene>
<dbReference type="PANTHER" id="PTHR47706">
    <property type="entry name" value="NMRA-LIKE FAMILY PROTEIN"/>
    <property type="match status" value="1"/>
</dbReference>
<evidence type="ECO:0000256" key="2">
    <source>
        <dbReference type="ARBA" id="ARBA00022857"/>
    </source>
</evidence>
<name>A0A072NWP2_9EURO</name>
<dbReference type="Proteomes" id="UP000027920">
    <property type="component" value="Unassembled WGS sequence"/>
</dbReference>
<reference evidence="5 6" key="1">
    <citation type="submission" date="2013-03" db="EMBL/GenBank/DDBJ databases">
        <title>The Genome Sequence of Exophiala aquamarina CBS 119918.</title>
        <authorList>
            <consortium name="The Broad Institute Genomics Platform"/>
            <person name="Cuomo C."/>
            <person name="de Hoog S."/>
            <person name="Gorbushina A."/>
            <person name="Walker B."/>
            <person name="Young S.K."/>
            <person name="Zeng Q."/>
            <person name="Gargeya S."/>
            <person name="Fitzgerald M."/>
            <person name="Haas B."/>
            <person name="Abouelleil A."/>
            <person name="Allen A.W."/>
            <person name="Alvarado L."/>
            <person name="Arachchi H.M."/>
            <person name="Berlin A.M."/>
            <person name="Chapman S.B."/>
            <person name="Gainer-Dewar J."/>
            <person name="Goldberg J."/>
            <person name="Griggs A."/>
            <person name="Gujja S."/>
            <person name="Hansen M."/>
            <person name="Howarth C."/>
            <person name="Imamovic A."/>
            <person name="Ireland A."/>
            <person name="Larimer J."/>
            <person name="McCowan C."/>
            <person name="Murphy C."/>
            <person name="Pearson M."/>
            <person name="Poon T.W."/>
            <person name="Priest M."/>
            <person name="Roberts A."/>
            <person name="Saif S."/>
            <person name="Shea T."/>
            <person name="Sisk P."/>
            <person name="Sykes S."/>
            <person name="Wortman J."/>
            <person name="Nusbaum C."/>
            <person name="Birren B."/>
        </authorList>
    </citation>
    <scope>NUCLEOTIDE SEQUENCE [LARGE SCALE GENOMIC DNA]</scope>
    <source>
        <strain evidence="5 6">CBS 119918</strain>
    </source>
</reference>
<keyword evidence="3" id="KW-0560">Oxidoreductase</keyword>
<proteinExistence type="inferred from homology"/>
<comment type="similarity">
    <text evidence="1">Belongs to the NmrA-type oxidoreductase family. Isoflavone reductase subfamily.</text>
</comment>
<accession>A0A072NWP2</accession>
<comment type="caution">
    <text evidence="5">The sequence shown here is derived from an EMBL/GenBank/DDBJ whole genome shotgun (WGS) entry which is preliminary data.</text>
</comment>
<dbReference type="Gene3D" id="3.40.50.720">
    <property type="entry name" value="NAD(P)-binding Rossmann-like Domain"/>
    <property type="match status" value="1"/>
</dbReference>
<dbReference type="OrthoDB" id="419598at2759"/>
<evidence type="ECO:0000256" key="1">
    <source>
        <dbReference type="ARBA" id="ARBA00005725"/>
    </source>
</evidence>
<dbReference type="VEuPathDB" id="FungiDB:A1O9_11499"/>
<evidence type="ECO:0000259" key="4">
    <source>
        <dbReference type="Pfam" id="PF13460"/>
    </source>
</evidence>
<dbReference type="AlphaFoldDB" id="A0A072NWP2"/>
<organism evidence="5 6">
    <name type="scientific">Exophiala aquamarina CBS 119918</name>
    <dbReference type="NCBI Taxonomy" id="1182545"/>
    <lineage>
        <taxon>Eukaryota</taxon>
        <taxon>Fungi</taxon>
        <taxon>Dikarya</taxon>
        <taxon>Ascomycota</taxon>
        <taxon>Pezizomycotina</taxon>
        <taxon>Eurotiomycetes</taxon>
        <taxon>Chaetothyriomycetidae</taxon>
        <taxon>Chaetothyriales</taxon>
        <taxon>Herpotrichiellaceae</taxon>
        <taxon>Exophiala</taxon>
    </lineage>
</organism>
<protein>
    <recommendedName>
        <fullName evidence="4">NAD(P)-binding domain-containing protein</fullName>
    </recommendedName>
</protein>
<dbReference type="HOGENOM" id="CLU_079104_1_1_1"/>
<dbReference type="GeneID" id="25286397"/>
<dbReference type="PANTHER" id="PTHR47706:SF9">
    <property type="entry name" value="NMRA-LIKE DOMAIN-CONTAINING PROTEIN-RELATED"/>
    <property type="match status" value="1"/>
</dbReference>